<accession>A0A3F3Q2T9</accession>
<evidence type="ECO:0000313" key="2">
    <source>
        <dbReference type="Proteomes" id="UP000253729"/>
    </source>
</evidence>
<evidence type="ECO:0000313" key="1">
    <source>
        <dbReference type="EMBL" id="RDH33493.1"/>
    </source>
</evidence>
<gene>
    <name evidence="1" type="ORF">BDQ94DRAFT_143201</name>
</gene>
<sequence>MPRGSSCSRTVLRLAGVLLNPSISEQLWPSSVVTCSNNFSLISSIHGNTKMHKLSIVLVIPTDSEDMGWIDRWMAAAKQ</sequence>
<organism evidence="1 2">
    <name type="scientific">Aspergillus welwitschiae</name>
    <dbReference type="NCBI Taxonomy" id="1341132"/>
    <lineage>
        <taxon>Eukaryota</taxon>
        <taxon>Fungi</taxon>
        <taxon>Dikarya</taxon>
        <taxon>Ascomycota</taxon>
        <taxon>Pezizomycotina</taxon>
        <taxon>Eurotiomycetes</taxon>
        <taxon>Eurotiomycetidae</taxon>
        <taxon>Eurotiales</taxon>
        <taxon>Aspergillaceae</taxon>
        <taxon>Aspergillus</taxon>
        <taxon>Aspergillus subgen. Circumdati</taxon>
    </lineage>
</organism>
<keyword evidence="2" id="KW-1185">Reference proteome</keyword>
<dbReference type="AlphaFoldDB" id="A0A3F3Q2T9"/>
<name>A0A3F3Q2T9_9EURO</name>
<dbReference type="EMBL" id="KZ852046">
    <property type="protein sequence ID" value="RDH33493.1"/>
    <property type="molecule type" value="Genomic_DNA"/>
</dbReference>
<proteinExistence type="predicted"/>
<reference evidence="1 2" key="1">
    <citation type="submission" date="2018-07" db="EMBL/GenBank/DDBJ databases">
        <title>The genomes of Aspergillus section Nigri reveals drivers in fungal speciation.</title>
        <authorList>
            <consortium name="DOE Joint Genome Institute"/>
            <person name="Vesth T.C."/>
            <person name="Nybo J."/>
            <person name="Theobald S."/>
            <person name="Brandl J."/>
            <person name="Frisvad J.C."/>
            <person name="Nielsen K.F."/>
            <person name="Lyhne E.K."/>
            <person name="Kogle M.E."/>
            <person name="Kuo A."/>
            <person name="Riley R."/>
            <person name="Clum A."/>
            <person name="Nolan M."/>
            <person name="Lipzen A."/>
            <person name="Salamov A."/>
            <person name="Henrissat B."/>
            <person name="Wiebenga A."/>
            <person name="De vries R.P."/>
            <person name="Grigoriev I.V."/>
            <person name="Mortensen U.H."/>
            <person name="Andersen M.R."/>
            <person name="Baker S.E."/>
        </authorList>
    </citation>
    <scope>NUCLEOTIDE SEQUENCE [LARGE SCALE GENOMIC DNA]</scope>
    <source>
        <strain evidence="1 2">CBS 139.54b</strain>
    </source>
</reference>
<protein>
    <submittedName>
        <fullName evidence="1">Uncharacterized protein</fullName>
    </submittedName>
</protein>
<dbReference type="GeneID" id="38134540"/>
<dbReference type="RefSeq" id="XP_026626515.1">
    <property type="nucleotide sequence ID" value="XM_026766184.1"/>
</dbReference>
<dbReference type="Proteomes" id="UP000253729">
    <property type="component" value="Unassembled WGS sequence"/>
</dbReference>